<protein>
    <submittedName>
        <fullName evidence="2">Uncharacterized protein</fullName>
    </submittedName>
</protein>
<evidence type="ECO:0000256" key="1">
    <source>
        <dbReference type="SAM" id="MobiDB-lite"/>
    </source>
</evidence>
<proteinExistence type="predicted"/>
<accession>A0AAN7T8S5</accession>
<dbReference type="EMBL" id="JAVRRL010000114">
    <property type="protein sequence ID" value="KAK5107603.1"/>
    <property type="molecule type" value="Genomic_DNA"/>
</dbReference>
<reference evidence="2" key="1">
    <citation type="submission" date="2023-08" db="EMBL/GenBank/DDBJ databases">
        <title>Black Yeasts Isolated from many extreme environments.</title>
        <authorList>
            <person name="Coleine C."/>
            <person name="Stajich J.E."/>
            <person name="Selbmann L."/>
        </authorList>
    </citation>
    <scope>NUCLEOTIDE SEQUENCE</scope>
    <source>
        <strain evidence="2">CCFEE 5401</strain>
    </source>
</reference>
<gene>
    <name evidence="2" type="ORF">LTR62_000997</name>
</gene>
<evidence type="ECO:0000313" key="2">
    <source>
        <dbReference type="EMBL" id="KAK5107603.1"/>
    </source>
</evidence>
<comment type="caution">
    <text evidence="2">The sequence shown here is derived from an EMBL/GenBank/DDBJ whole genome shotgun (WGS) entry which is preliminary data.</text>
</comment>
<dbReference type="AlphaFoldDB" id="A0AAN7T8S5"/>
<evidence type="ECO:0000313" key="3">
    <source>
        <dbReference type="Proteomes" id="UP001310890"/>
    </source>
</evidence>
<name>A0AAN7T8S5_9PEZI</name>
<dbReference type="Proteomes" id="UP001310890">
    <property type="component" value="Unassembled WGS sequence"/>
</dbReference>
<feature type="region of interest" description="Disordered" evidence="1">
    <location>
        <begin position="43"/>
        <end position="62"/>
    </location>
</feature>
<feature type="region of interest" description="Disordered" evidence="1">
    <location>
        <begin position="166"/>
        <end position="187"/>
    </location>
</feature>
<organism evidence="2 3">
    <name type="scientific">Meristemomyces frigidus</name>
    <dbReference type="NCBI Taxonomy" id="1508187"/>
    <lineage>
        <taxon>Eukaryota</taxon>
        <taxon>Fungi</taxon>
        <taxon>Dikarya</taxon>
        <taxon>Ascomycota</taxon>
        <taxon>Pezizomycotina</taxon>
        <taxon>Dothideomycetes</taxon>
        <taxon>Dothideomycetidae</taxon>
        <taxon>Mycosphaerellales</taxon>
        <taxon>Teratosphaeriaceae</taxon>
        <taxon>Meristemomyces</taxon>
    </lineage>
</organism>
<sequence length="240" mass="25668">MAPRTPIVLEHTTLEQTLAYILSNAAAPTTIVFAGLKNDLFAQLSPPPDPEGTDSPASPTHCPSSAWAVPTLKLLASSRGIKMVFCPDITHLRAYLGTNQHQPDRNDEMCQHGGSQERILALINPIALHRPTSTFSAQGLNRTFAAAVEAAFRSKAKLVIAECNPSSSGAATDVSGEDSEVGERSPNVPAPDLWDEEVSILNVTTKSFGIGGRGWVGRTVKLRAVAGRWCVFQTLAELVE</sequence>